<gene>
    <name evidence="3" type="ORF">IFR04_001053</name>
</gene>
<dbReference type="EMBL" id="JAFJYH010000007">
    <property type="protein sequence ID" value="KAG4425846.1"/>
    <property type="molecule type" value="Genomic_DNA"/>
</dbReference>
<evidence type="ECO:0000313" key="3">
    <source>
        <dbReference type="EMBL" id="KAG4425846.1"/>
    </source>
</evidence>
<feature type="compositionally biased region" description="Basic and acidic residues" evidence="1">
    <location>
        <begin position="377"/>
        <end position="395"/>
    </location>
</feature>
<dbReference type="InterPro" id="IPR057720">
    <property type="entry name" value="RRM_YTH1"/>
</dbReference>
<feature type="region of interest" description="Disordered" evidence="1">
    <location>
        <begin position="349"/>
        <end position="402"/>
    </location>
</feature>
<feature type="compositionally biased region" description="Low complexity" evidence="1">
    <location>
        <begin position="246"/>
        <end position="257"/>
    </location>
</feature>
<dbReference type="Pfam" id="PF04146">
    <property type="entry name" value="YTH"/>
    <property type="match status" value="1"/>
</dbReference>
<feature type="compositionally biased region" description="Basic and acidic residues" evidence="1">
    <location>
        <begin position="539"/>
        <end position="548"/>
    </location>
</feature>
<dbReference type="PROSITE" id="PS50882">
    <property type="entry name" value="YTH"/>
    <property type="match status" value="1"/>
</dbReference>
<dbReference type="GO" id="GO:0005654">
    <property type="term" value="C:nucleoplasm"/>
    <property type="evidence" value="ECO:0007669"/>
    <property type="project" value="TreeGrafter"/>
</dbReference>
<protein>
    <recommendedName>
        <fullName evidence="2">YTH domain-containing protein</fullName>
    </recommendedName>
</protein>
<dbReference type="InterPro" id="IPR007275">
    <property type="entry name" value="YTH_domain"/>
</dbReference>
<feature type="compositionally biased region" description="Polar residues" evidence="1">
    <location>
        <begin position="362"/>
        <end position="376"/>
    </location>
</feature>
<dbReference type="Proteomes" id="UP000664132">
    <property type="component" value="Unassembled WGS sequence"/>
</dbReference>
<evidence type="ECO:0000313" key="4">
    <source>
        <dbReference type="Proteomes" id="UP000664132"/>
    </source>
</evidence>
<feature type="compositionally biased region" description="Polar residues" evidence="1">
    <location>
        <begin position="26"/>
        <end position="36"/>
    </location>
</feature>
<dbReference type="AlphaFoldDB" id="A0A8H7WJ42"/>
<name>A0A8H7WJ42_9HELO</name>
<dbReference type="GO" id="GO:0000381">
    <property type="term" value="P:regulation of alternative mRNA splicing, via spliceosome"/>
    <property type="evidence" value="ECO:0007669"/>
    <property type="project" value="TreeGrafter"/>
</dbReference>
<organism evidence="3 4">
    <name type="scientific">Cadophora malorum</name>
    <dbReference type="NCBI Taxonomy" id="108018"/>
    <lineage>
        <taxon>Eukaryota</taxon>
        <taxon>Fungi</taxon>
        <taxon>Dikarya</taxon>
        <taxon>Ascomycota</taxon>
        <taxon>Pezizomycotina</taxon>
        <taxon>Leotiomycetes</taxon>
        <taxon>Helotiales</taxon>
        <taxon>Ploettnerulaceae</taxon>
        <taxon>Cadophora</taxon>
    </lineage>
</organism>
<dbReference type="PANTHER" id="PTHR12357">
    <property type="entry name" value="YTH YT521-B HOMOLOGY DOMAIN-CONTAINING"/>
    <property type="match status" value="1"/>
</dbReference>
<dbReference type="CDD" id="cd21134">
    <property type="entry name" value="YTH"/>
    <property type="match status" value="1"/>
</dbReference>
<dbReference type="GO" id="GO:0000398">
    <property type="term" value="P:mRNA splicing, via spliceosome"/>
    <property type="evidence" value="ECO:0007669"/>
    <property type="project" value="TreeGrafter"/>
</dbReference>
<proteinExistence type="predicted"/>
<feature type="compositionally biased region" description="Polar residues" evidence="1">
    <location>
        <begin position="62"/>
        <end position="78"/>
    </location>
</feature>
<dbReference type="GO" id="GO:0003729">
    <property type="term" value="F:mRNA binding"/>
    <property type="evidence" value="ECO:0007669"/>
    <property type="project" value="TreeGrafter"/>
</dbReference>
<dbReference type="Gene3D" id="3.10.590.10">
    <property type="entry name" value="ph1033 like domains"/>
    <property type="match status" value="1"/>
</dbReference>
<evidence type="ECO:0000259" key="2">
    <source>
        <dbReference type="PROSITE" id="PS50882"/>
    </source>
</evidence>
<evidence type="ECO:0000256" key="1">
    <source>
        <dbReference type="SAM" id="MobiDB-lite"/>
    </source>
</evidence>
<keyword evidence="4" id="KW-1185">Reference proteome</keyword>
<dbReference type="InterPro" id="IPR035979">
    <property type="entry name" value="RBD_domain_sf"/>
</dbReference>
<dbReference type="Pfam" id="PF25701">
    <property type="entry name" value="RRM_YTH1"/>
    <property type="match status" value="1"/>
</dbReference>
<dbReference type="SUPFAM" id="SSF54928">
    <property type="entry name" value="RNA-binding domain, RBD"/>
    <property type="match status" value="1"/>
</dbReference>
<feature type="compositionally biased region" description="Acidic residues" evidence="1">
    <location>
        <begin position="522"/>
        <end position="535"/>
    </location>
</feature>
<feature type="region of interest" description="Disordered" evidence="1">
    <location>
        <begin position="20"/>
        <end position="86"/>
    </location>
</feature>
<feature type="region of interest" description="Disordered" evidence="1">
    <location>
        <begin position="229"/>
        <end position="272"/>
    </location>
</feature>
<feature type="domain" description="YTH" evidence="2">
    <location>
        <begin position="405"/>
        <end position="606"/>
    </location>
</feature>
<accession>A0A8H7WJ42</accession>
<dbReference type="GO" id="GO:1990247">
    <property type="term" value="F:N6-methyladenosine-containing RNA reader activity"/>
    <property type="evidence" value="ECO:0007669"/>
    <property type="project" value="TreeGrafter"/>
</dbReference>
<dbReference type="InterPro" id="IPR045168">
    <property type="entry name" value="YTH_prot"/>
</dbReference>
<dbReference type="PANTHER" id="PTHR12357:SF3">
    <property type="entry name" value="YTH DOMAIN-CONTAINING PROTEIN 1"/>
    <property type="match status" value="1"/>
</dbReference>
<feature type="region of interest" description="Disordered" evidence="1">
    <location>
        <begin position="522"/>
        <end position="552"/>
    </location>
</feature>
<comment type="caution">
    <text evidence="3">The sequence shown here is derived from an EMBL/GenBank/DDBJ whole genome shotgun (WGS) entry which is preliminary data.</text>
</comment>
<reference evidence="3" key="1">
    <citation type="submission" date="2021-02" db="EMBL/GenBank/DDBJ databases">
        <title>Genome sequence Cadophora malorum strain M34.</title>
        <authorList>
            <person name="Stefanovic E."/>
            <person name="Vu D."/>
            <person name="Scully C."/>
            <person name="Dijksterhuis J."/>
            <person name="Roader J."/>
            <person name="Houbraken J."/>
        </authorList>
    </citation>
    <scope>NUCLEOTIDE SEQUENCE</scope>
    <source>
        <strain evidence="3">M34</strain>
    </source>
</reference>
<sequence length="630" mass="68364">MAFFWGQFWGQLPTIYEGNMGDMSGPSPSGDFSHNPQGHRANAIQNSNMSQHVEHEGGRGFQNASHPNGSQAFSQGQSDPFGMTALANSLPDATYQNYSNAPTQRYPPGQSPSPLMYQFPTIPQFSNQQSMGQTYQNMQYSMGYQAQYQGMYGQGQTQQPHLQQAALSNGNHFYQGQGFMGQPQQMSPPFMIQASQYGVQGQAYPVSSSGSYGARGGFLGEALQPGQSRGNDFLGGSSAGGTPGRAGSIASSSAQSSVVRGPPRKPRQSGHAIWIGNLPPQTDLMSLVLHVCKETVGLESLFLISKSNCAFANFKDEAACAAAQVKIHDSRFQTVRLVSRLRRNSVGTASGVTVPTGPAALTPSSNPMVARSTTPDSDTKPKEGEEEIVESKGADESGGSSGSKDKFFIVKSLTVEDLELSIRNGIWATQSHNEEALNKAYQTADNVYLVFSANKSGEYFGYAKMISPINDDPAAAIEFAPKAHTVEDPELPKAIPTPASEFAPKGRIIDDSARGTIFWEVERDEIDGADEEDESQSNRSDEDPDSKTSSKAWGKPFQVEWVSTTRLPFYRTRGLRNPWNSNREVKIARDGTELEGSVGRRLLGLFHRLPSPVAPSMPTMGAYPQMRQFQ</sequence>
<dbReference type="OrthoDB" id="306690at2759"/>